<reference evidence="2 3" key="1">
    <citation type="submission" date="2020-03" db="EMBL/GenBank/DDBJ databases">
        <title>Genomic Encyclopedia of Type Strains, Phase IV (KMG-IV): sequencing the most valuable type-strain genomes for metagenomic binning, comparative biology and taxonomic classification.</title>
        <authorList>
            <person name="Goeker M."/>
        </authorList>
    </citation>
    <scope>NUCLEOTIDE SEQUENCE [LARGE SCALE GENOMIC DNA]</scope>
    <source>
        <strain evidence="2 3">DSM 5718</strain>
    </source>
</reference>
<dbReference type="Pfam" id="PF05368">
    <property type="entry name" value="NmrA"/>
    <property type="match status" value="1"/>
</dbReference>
<feature type="domain" description="NmrA-like" evidence="1">
    <location>
        <begin position="2"/>
        <end position="240"/>
    </location>
</feature>
<protein>
    <submittedName>
        <fullName evidence="2">Uncharacterized protein YbjT (DUF2867 family)</fullName>
    </submittedName>
</protein>
<dbReference type="PANTHER" id="PTHR43162:SF1">
    <property type="entry name" value="PRESTALK A DIFFERENTIATION PROTEIN A"/>
    <property type="match status" value="1"/>
</dbReference>
<organism evidence="2 3">
    <name type="scientific">Thermonema lapsum</name>
    <dbReference type="NCBI Taxonomy" id="28195"/>
    <lineage>
        <taxon>Bacteria</taxon>
        <taxon>Pseudomonadati</taxon>
        <taxon>Bacteroidota</taxon>
        <taxon>Cytophagia</taxon>
        <taxon>Cytophagales</taxon>
        <taxon>Thermonemataceae</taxon>
        <taxon>Thermonema</taxon>
    </lineage>
</organism>
<dbReference type="RefSeq" id="WP_166918806.1">
    <property type="nucleotide sequence ID" value="NZ_JAASRN010000001.1"/>
</dbReference>
<dbReference type="SUPFAM" id="SSF51735">
    <property type="entry name" value="NAD(P)-binding Rossmann-fold domains"/>
    <property type="match status" value="1"/>
</dbReference>
<dbReference type="AlphaFoldDB" id="A0A846MPS0"/>
<name>A0A846MPS0_9BACT</name>
<comment type="caution">
    <text evidence="2">The sequence shown here is derived from an EMBL/GenBank/DDBJ whole genome shotgun (WGS) entry which is preliminary data.</text>
</comment>
<evidence type="ECO:0000259" key="1">
    <source>
        <dbReference type="Pfam" id="PF05368"/>
    </source>
</evidence>
<dbReference type="PANTHER" id="PTHR43162">
    <property type="match status" value="1"/>
</dbReference>
<dbReference type="InterPro" id="IPR008030">
    <property type="entry name" value="NmrA-like"/>
</dbReference>
<dbReference type="Proteomes" id="UP000537126">
    <property type="component" value="Unassembled WGS sequence"/>
</dbReference>
<sequence length="289" mass="32689">MKKIAVFGATGMLGKPVTEELIAAGFEVYVCARDLKKAEKLFGSKAKYVLCDLRDKNAVNNALKGMDAVYCNLSVSPTEKENDFHPEKEGLQFILQAAKNHNIQRLGYISSIIAKEYNKNDWWVMRLKKEAIQAIKNSGISYCIFYPSSYMENLNNGFIQGNKVNIVGKPLYKNWWIAGRDYGKQVARSFQVLDPASSRDYVVQGPEALFPEEAVDIFIQHYKKQNLKKAKAPIGLLKFIGLFNPQLAYISKILDIINTTPEPFMAQQTWDELGKPEITIKAYAESLNE</sequence>
<accession>A0A846MPS0</accession>
<dbReference type="Gene3D" id="3.40.50.720">
    <property type="entry name" value="NAD(P)-binding Rossmann-like Domain"/>
    <property type="match status" value="1"/>
</dbReference>
<keyword evidence="3" id="KW-1185">Reference proteome</keyword>
<proteinExistence type="predicted"/>
<dbReference type="InterPro" id="IPR036291">
    <property type="entry name" value="NAD(P)-bd_dom_sf"/>
</dbReference>
<evidence type="ECO:0000313" key="2">
    <source>
        <dbReference type="EMBL" id="NIK73586.1"/>
    </source>
</evidence>
<dbReference type="InterPro" id="IPR051604">
    <property type="entry name" value="Ergot_Alk_Oxidoreductase"/>
</dbReference>
<gene>
    <name evidence="2" type="ORF">FHS56_001072</name>
</gene>
<dbReference type="EMBL" id="JAASRN010000001">
    <property type="protein sequence ID" value="NIK73586.1"/>
    <property type="molecule type" value="Genomic_DNA"/>
</dbReference>
<evidence type="ECO:0000313" key="3">
    <source>
        <dbReference type="Proteomes" id="UP000537126"/>
    </source>
</evidence>